<comment type="subunit">
    <text evidence="5">Homodimer.</text>
</comment>
<dbReference type="InterPro" id="IPR029057">
    <property type="entry name" value="PRTase-like"/>
</dbReference>
<dbReference type="InterPro" id="IPR010079">
    <property type="entry name" value="Xanthine_PRibTrfase"/>
</dbReference>
<evidence type="ECO:0000256" key="2">
    <source>
        <dbReference type="ARBA" id="ARBA00022676"/>
    </source>
</evidence>
<dbReference type="EMBL" id="CP037940">
    <property type="protein sequence ID" value="QBO35941.1"/>
    <property type="molecule type" value="Genomic_DNA"/>
</dbReference>
<evidence type="ECO:0000256" key="3">
    <source>
        <dbReference type="ARBA" id="ARBA00022679"/>
    </source>
</evidence>
<dbReference type="CDD" id="cd06223">
    <property type="entry name" value="PRTases_typeI"/>
    <property type="match status" value="1"/>
</dbReference>
<dbReference type="GO" id="GO:0032265">
    <property type="term" value="P:XMP salvage"/>
    <property type="evidence" value="ECO:0007669"/>
    <property type="project" value="UniProtKB-UniRule"/>
</dbReference>
<comment type="pathway">
    <text evidence="5">Purine metabolism; XMP biosynthesis via salvage pathway; XMP from xanthine: step 1/1.</text>
</comment>
<feature type="binding site" evidence="5">
    <location>
        <position position="27"/>
    </location>
    <ligand>
        <name>xanthine</name>
        <dbReference type="ChEBI" id="CHEBI:17712"/>
    </ligand>
</feature>
<keyword evidence="9" id="KW-1185">Reference proteome</keyword>
<feature type="binding site" evidence="5">
    <location>
        <begin position="128"/>
        <end position="132"/>
    </location>
    <ligand>
        <name>5-phospho-alpha-D-ribose 1-diphosphate</name>
        <dbReference type="ChEBI" id="CHEBI:58017"/>
    </ligand>
</feature>
<comment type="subcellular location">
    <subcellularLocation>
        <location evidence="5">Cytoplasm</location>
    </subcellularLocation>
</comment>
<dbReference type="Gene3D" id="3.40.50.2020">
    <property type="match status" value="1"/>
</dbReference>
<dbReference type="NCBIfam" id="TIGR01744">
    <property type="entry name" value="XPRTase"/>
    <property type="match status" value="1"/>
</dbReference>
<proteinExistence type="inferred from homology"/>
<evidence type="ECO:0000259" key="7">
    <source>
        <dbReference type="Pfam" id="PF00156"/>
    </source>
</evidence>
<dbReference type="NCBIfam" id="NF006671">
    <property type="entry name" value="PRK09219.1"/>
    <property type="match status" value="1"/>
</dbReference>
<dbReference type="OrthoDB" id="9790678at2"/>
<dbReference type="Pfam" id="PF00156">
    <property type="entry name" value="Pribosyltran"/>
    <property type="match status" value="1"/>
</dbReference>
<dbReference type="PANTHER" id="PTHR43864">
    <property type="entry name" value="HYPOXANTHINE/GUANINE PHOSPHORIBOSYLTRANSFERASE"/>
    <property type="match status" value="1"/>
</dbReference>
<gene>
    <name evidence="5" type="primary">xpt</name>
    <name evidence="8" type="ORF">EQG49_05440</name>
</gene>
<dbReference type="GO" id="GO:0046110">
    <property type="term" value="P:xanthine metabolic process"/>
    <property type="evidence" value="ECO:0007669"/>
    <property type="project" value="UniProtKB-UniRule"/>
</dbReference>
<dbReference type="EC" id="2.4.2.22" evidence="5 6"/>
<comment type="similarity">
    <text evidence="5">Belongs to the purine/pyrimidine phosphoribosyltransferase family. Xpt subfamily.</text>
</comment>
<evidence type="ECO:0000256" key="6">
    <source>
        <dbReference type="NCBIfam" id="TIGR01744"/>
    </source>
</evidence>
<evidence type="ECO:0000256" key="5">
    <source>
        <dbReference type="HAMAP-Rule" id="MF_01184"/>
    </source>
</evidence>
<keyword evidence="4 5" id="KW-0660">Purine salvage</keyword>
<dbReference type="HAMAP" id="MF_01184">
    <property type="entry name" value="XPRTase"/>
    <property type="match status" value="1"/>
</dbReference>
<evidence type="ECO:0000313" key="8">
    <source>
        <dbReference type="EMBL" id="QBO35941.1"/>
    </source>
</evidence>
<keyword evidence="2 5" id="KW-0328">Glycosyltransferase</keyword>
<accession>A0A4P6YTC7</accession>
<comment type="function">
    <text evidence="5">Converts the preformed base xanthine, a product of nucleic acid breakdown, to xanthosine 5'-monophosphate (XMP), so it can be reused for RNA or DNA synthesis.</text>
</comment>
<dbReference type="UniPathway" id="UPA00602">
    <property type="reaction ID" value="UER00658"/>
</dbReference>
<evidence type="ECO:0000256" key="1">
    <source>
        <dbReference type="ARBA" id="ARBA00022490"/>
    </source>
</evidence>
<evidence type="ECO:0000313" key="9">
    <source>
        <dbReference type="Proteomes" id="UP000292886"/>
    </source>
</evidence>
<keyword evidence="3 5" id="KW-0808">Transferase</keyword>
<sequence>MKELEERIKQDGRVLGEEVLKVDSFLTHQVDPDLMAAMGQRFAEVFKDAGITKVVSIEASGIAPAVFAAYALHVPMVFARKSKSITMDEELITSDVFSFTKQVTNHVSISKKFLTSADTVLVVDDFLANGQAGSGLLDIVEKAGAKIAGLGIVIEKVFQPGRKLMEERGTKVVSLARIADFVDGKVEFAEADA</sequence>
<organism evidence="8 9">
    <name type="scientific">Periweissella cryptocerci</name>
    <dbReference type="NCBI Taxonomy" id="2506420"/>
    <lineage>
        <taxon>Bacteria</taxon>
        <taxon>Bacillati</taxon>
        <taxon>Bacillota</taxon>
        <taxon>Bacilli</taxon>
        <taxon>Lactobacillales</taxon>
        <taxon>Lactobacillaceae</taxon>
        <taxon>Periweissella</taxon>
    </lineage>
</organism>
<dbReference type="Proteomes" id="UP000292886">
    <property type="component" value="Chromosome"/>
</dbReference>
<dbReference type="GO" id="GO:0006166">
    <property type="term" value="P:purine ribonucleoside salvage"/>
    <property type="evidence" value="ECO:0007669"/>
    <property type="project" value="UniProtKB-KW"/>
</dbReference>
<dbReference type="RefSeq" id="WP_133363020.1">
    <property type="nucleotide sequence ID" value="NZ_CP037940.1"/>
</dbReference>
<dbReference type="GO" id="GO:0000310">
    <property type="term" value="F:xanthine phosphoribosyltransferase activity"/>
    <property type="evidence" value="ECO:0007669"/>
    <property type="project" value="UniProtKB-UniRule"/>
</dbReference>
<dbReference type="SUPFAM" id="SSF53271">
    <property type="entry name" value="PRTase-like"/>
    <property type="match status" value="1"/>
</dbReference>
<dbReference type="InterPro" id="IPR000836">
    <property type="entry name" value="PRTase_dom"/>
</dbReference>
<feature type="binding site" evidence="5">
    <location>
        <position position="156"/>
    </location>
    <ligand>
        <name>xanthine</name>
        <dbReference type="ChEBI" id="CHEBI:17712"/>
    </ligand>
</feature>
<evidence type="ECO:0000256" key="4">
    <source>
        <dbReference type="ARBA" id="ARBA00022726"/>
    </source>
</evidence>
<dbReference type="KEGG" id="wei:EQG49_05440"/>
<name>A0A4P6YTC7_9LACO</name>
<keyword evidence="1 5" id="KW-0963">Cytoplasm</keyword>
<dbReference type="GO" id="GO:0005737">
    <property type="term" value="C:cytoplasm"/>
    <property type="evidence" value="ECO:0007669"/>
    <property type="project" value="UniProtKB-SubCell"/>
</dbReference>
<dbReference type="InterPro" id="IPR050118">
    <property type="entry name" value="Pur/Pyrimidine_PRTase"/>
</dbReference>
<comment type="catalytic activity">
    <reaction evidence="5">
        <text>XMP + diphosphate = xanthine + 5-phospho-alpha-D-ribose 1-diphosphate</text>
        <dbReference type="Rhea" id="RHEA:10800"/>
        <dbReference type="ChEBI" id="CHEBI:17712"/>
        <dbReference type="ChEBI" id="CHEBI:33019"/>
        <dbReference type="ChEBI" id="CHEBI:57464"/>
        <dbReference type="ChEBI" id="CHEBI:58017"/>
        <dbReference type="EC" id="2.4.2.22"/>
    </reaction>
</comment>
<dbReference type="AlphaFoldDB" id="A0A4P6YTC7"/>
<feature type="binding site" evidence="5">
    <location>
        <position position="20"/>
    </location>
    <ligand>
        <name>xanthine</name>
        <dbReference type="ChEBI" id="CHEBI:17712"/>
    </ligand>
</feature>
<reference evidence="9" key="1">
    <citation type="submission" date="2019-03" db="EMBL/GenBank/DDBJ databases">
        <title>Weissella sp. 26KH-42 Genome sequencing.</title>
        <authorList>
            <person name="Heo J."/>
            <person name="Kim S.-J."/>
            <person name="Kim J.-S."/>
            <person name="Hong S.-B."/>
            <person name="Kwon S.-W."/>
        </authorList>
    </citation>
    <scope>NUCLEOTIDE SEQUENCE [LARGE SCALE GENOMIC DNA]</scope>
    <source>
        <strain evidence="9">26KH-42</strain>
    </source>
</reference>
<feature type="domain" description="Phosphoribosyltransferase" evidence="7">
    <location>
        <begin position="36"/>
        <end position="157"/>
    </location>
</feature>
<protein>
    <recommendedName>
        <fullName evidence="5 6">Xanthine phosphoribosyltransferase</fullName>
        <shortName evidence="5">XPRTase</shortName>
        <ecNumber evidence="5 6">2.4.2.22</ecNumber>
    </recommendedName>
</protein>
<dbReference type="PANTHER" id="PTHR43864:SF1">
    <property type="entry name" value="XANTHINE PHOSPHORIBOSYLTRANSFERASE"/>
    <property type="match status" value="1"/>
</dbReference>